<dbReference type="AlphaFoldDB" id="A0A133UWH6"/>
<proteinExistence type="predicted"/>
<dbReference type="EMBL" id="LHXU01000105">
    <property type="protein sequence ID" value="KXA98536.1"/>
    <property type="molecule type" value="Genomic_DNA"/>
</dbReference>
<keyword evidence="2" id="KW-1185">Reference proteome</keyword>
<comment type="caution">
    <text evidence="1">The sequence shown here is derived from an EMBL/GenBank/DDBJ whole genome shotgun (WGS) entry which is preliminary data.</text>
</comment>
<accession>A0A133UWH6</accession>
<name>A0A133UWH6_9EURY</name>
<protein>
    <submittedName>
        <fullName evidence="1">Uncharacterized protein</fullName>
    </submittedName>
</protein>
<reference evidence="1 2" key="1">
    <citation type="journal article" date="2016" name="Sci. Rep.">
        <title>Metabolic traits of an uncultured archaeal lineage -MSBL1- from brine pools of the Red Sea.</title>
        <authorList>
            <person name="Mwirichia R."/>
            <person name="Alam I."/>
            <person name="Rashid M."/>
            <person name="Vinu M."/>
            <person name="Ba-Alawi W."/>
            <person name="Anthony Kamau A."/>
            <person name="Kamanda Ngugi D."/>
            <person name="Goker M."/>
            <person name="Klenk H.P."/>
            <person name="Bajic V."/>
            <person name="Stingl U."/>
        </authorList>
    </citation>
    <scope>NUCLEOTIDE SEQUENCE [LARGE SCALE GENOMIC DNA]</scope>
    <source>
        <strain evidence="1">SCGC-AAA259M10</strain>
    </source>
</reference>
<dbReference type="Proteomes" id="UP000070341">
    <property type="component" value="Unassembled WGS sequence"/>
</dbReference>
<organism evidence="1 2">
    <name type="scientific">candidate division MSBL1 archaeon SCGC-AAA259M10</name>
    <dbReference type="NCBI Taxonomy" id="1698270"/>
    <lineage>
        <taxon>Archaea</taxon>
        <taxon>Methanobacteriati</taxon>
        <taxon>Methanobacteriota</taxon>
        <taxon>candidate division MSBL1</taxon>
    </lineage>
</organism>
<sequence>MEKRHHRVLHCELLYLVMWDKPGTNSAPGRFYNKIRKEFGDEVRFIQQSVYGTETFETAESLTELAKNYGLNVLVFRVVEHPNVG</sequence>
<gene>
    <name evidence="1" type="ORF">AKJ40_04675</name>
</gene>
<evidence type="ECO:0000313" key="1">
    <source>
        <dbReference type="EMBL" id="KXA98536.1"/>
    </source>
</evidence>
<evidence type="ECO:0000313" key="2">
    <source>
        <dbReference type="Proteomes" id="UP000070341"/>
    </source>
</evidence>